<evidence type="ECO:0000256" key="10">
    <source>
        <dbReference type="ARBA" id="ARBA00022777"/>
    </source>
</evidence>
<accession>A0A0F3MA53</accession>
<dbReference type="EMBL" id="LS398551">
    <property type="protein sequence ID" value="SPR05406.1"/>
    <property type="molecule type" value="Genomic_DNA"/>
</dbReference>
<dbReference type="GO" id="GO:0004618">
    <property type="term" value="F:phosphoglycerate kinase activity"/>
    <property type="evidence" value="ECO:0007669"/>
    <property type="project" value="UniProtKB-UniRule"/>
</dbReference>
<reference evidence="16 18" key="1">
    <citation type="submission" date="2015-02" db="EMBL/GenBank/DDBJ databases">
        <title>Genome Sequencing of Rickettsiales.</title>
        <authorList>
            <person name="Daugherty S.C."/>
            <person name="Su Q."/>
            <person name="Abolude K."/>
            <person name="Beier-Sexton M."/>
            <person name="Carlyon J.A."/>
            <person name="Carter R."/>
            <person name="Day N.P."/>
            <person name="Dumler S.J."/>
            <person name="Dyachenko V."/>
            <person name="Godinez A."/>
            <person name="Kurtti T.J."/>
            <person name="Lichay M."/>
            <person name="Mullins K.E."/>
            <person name="Ott S."/>
            <person name="Pappas-Brown V."/>
            <person name="Paris D.H."/>
            <person name="Patel P."/>
            <person name="Richards A.L."/>
            <person name="Sadzewicz L."/>
            <person name="Sears K."/>
            <person name="Seidman D."/>
            <person name="Sengamalay N."/>
            <person name="Stenos J."/>
            <person name="Tallon L.J."/>
            <person name="Vincent G."/>
            <person name="Fraser C.M."/>
            <person name="Munderloh U."/>
            <person name="Dunning-Hotopp J.C."/>
        </authorList>
    </citation>
    <scope>NUCLEOTIDE SEQUENCE [LARGE SCALE GENOMIC DNA]</scope>
    <source>
        <strain evidence="16 18">Gilliam</strain>
    </source>
</reference>
<sequence length="406" mass="43893">MIQLRQLSDVIVKDKVVLLRLDLNIPQEGGKITDNTRIVRTIPTIKYLILHGAKVVIISHLGNPKGRIELTLSLRSVVTELEALLNIKVQFCPESIGATPKNAIIKMKAGEVLLLENLRFNSGEELNDATFVNELSSLGDIYVNDAFSCSHRKHASICGLPAKLPSAAGFLLLSELKHLTSIFSNANKPFTVIIGGAKMSTKLDLLNSLITKADYLIVAGAMANIFLAMKRFNIGASLYKPELVNVASLILKKATSTNCKIILPFDAVIQNFNSNNITIIELNSSLVMQSNAKIMDIGPKTIAQIINIIKISKTIVWNGPVGAFEQPPFDHGSTHLSKAIAKKTRTGSLCSIAGGGDTISAIKKSGVIDDFSYISTGGGAFLEWLQGKTLPGVEALMQKLDTAKYI</sequence>
<dbReference type="GO" id="GO:0006094">
    <property type="term" value="P:gluconeogenesis"/>
    <property type="evidence" value="ECO:0007669"/>
    <property type="project" value="TreeGrafter"/>
</dbReference>
<dbReference type="UniPathway" id="UPA00109">
    <property type="reaction ID" value="UER00185"/>
</dbReference>
<comment type="subunit">
    <text evidence="4 13">Monomer.</text>
</comment>
<keyword evidence="7 13" id="KW-0963">Cytoplasm</keyword>
<dbReference type="GO" id="GO:0043531">
    <property type="term" value="F:ADP binding"/>
    <property type="evidence" value="ECO:0007669"/>
    <property type="project" value="TreeGrafter"/>
</dbReference>
<dbReference type="GO" id="GO:0005829">
    <property type="term" value="C:cytosol"/>
    <property type="evidence" value="ECO:0007669"/>
    <property type="project" value="TreeGrafter"/>
</dbReference>
<evidence type="ECO:0000313" key="17">
    <source>
        <dbReference type="EMBL" id="SPR05406.1"/>
    </source>
</evidence>
<gene>
    <name evidence="13 17" type="primary">pgk</name>
    <name evidence="17" type="ORF">GILLIAM_00972</name>
    <name evidence="16" type="ORF">OTSGILL_1460</name>
</gene>
<dbReference type="PATRIC" id="fig|1359184.3.peg.975"/>
<comment type="pathway">
    <text evidence="2 13">Carbohydrate degradation; glycolysis; pyruvate from D-glyceraldehyde 3-phosphate: step 2/5.</text>
</comment>
<evidence type="ECO:0000256" key="7">
    <source>
        <dbReference type="ARBA" id="ARBA00022490"/>
    </source>
</evidence>
<keyword evidence="9 13" id="KW-0547">Nucleotide-binding</keyword>
<evidence type="ECO:0000256" key="15">
    <source>
        <dbReference type="RuleBase" id="RU000532"/>
    </source>
</evidence>
<dbReference type="PANTHER" id="PTHR11406">
    <property type="entry name" value="PHOSPHOGLYCERATE KINASE"/>
    <property type="match status" value="1"/>
</dbReference>
<evidence type="ECO:0000256" key="1">
    <source>
        <dbReference type="ARBA" id="ARBA00000642"/>
    </source>
</evidence>
<dbReference type="EMBL" id="LANO01000022">
    <property type="protein sequence ID" value="KJV52521.1"/>
    <property type="molecule type" value="Genomic_DNA"/>
</dbReference>
<dbReference type="GO" id="GO:0005524">
    <property type="term" value="F:ATP binding"/>
    <property type="evidence" value="ECO:0007669"/>
    <property type="project" value="UniProtKB-KW"/>
</dbReference>
<feature type="binding site" evidence="13">
    <location>
        <begin position="60"/>
        <end position="63"/>
    </location>
    <ligand>
        <name>substrate</name>
    </ligand>
</feature>
<evidence type="ECO:0000256" key="13">
    <source>
        <dbReference type="HAMAP-Rule" id="MF_00145"/>
    </source>
</evidence>
<feature type="binding site" evidence="13">
    <location>
        <begin position="22"/>
        <end position="24"/>
    </location>
    <ligand>
        <name>substrate</name>
    </ligand>
</feature>
<evidence type="ECO:0000256" key="4">
    <source>
        <dbReference type="ARBA" id="ARBA00011245"/>
    </source>
</evidence>
<comment type="similarity">
    <text evidence="3 13 15">Belongs to the phosphoglycerate kinase family.</text>
</comment>
<evidence type="ECO:0000256" key="6">
    <source>
        <dbReference type="ARBA" id="ARBA00016471"/>
    </source>
</evidence>
<evidence type="ECO:0000256" key="14">
    <source>
        <dbReference type="PIRSR" id="PIRSR000724-2"/>
    </source>
</evidence>
<evidence type="ECO:0000256" key="2">
    <source>
        <dbReference type="ARBA" id="ARBA00004838"/>
    </source>
</evidence>
<evidence type="ECO:0000256" key="11">
    <source>
        <dbReference type="ARBA" id="ARBA00022840"/>
    </source>
</evidence>
<dbReference type="GO" id="GO:0006096">
    <property type="term" value="P:glycolytic process"/>
    <property type="evidence" value="ECO:0007669"/>
    <property type="project" value="UniProtKB-UniRule"/>
</dbReference>
<organism evidence="16 18">
    <name type="scientific">Orientia tsutsugamushi str. Gilliam</name>
    <dbReference type="NCBI Taxonomy" id="1359184"/>
    <lineage>
        <taxon>Bacteria</taxon>
        <taxon>Pseudomonadati</taxon>
        <taxon>Pseudomonadota</taxon>
        <taxon>Alphaproteobacteria</taxon>
        <taxon>Rickettsiales</taxon>
        <taxon>Rickettsiaceae</taxon>
        <taxon>Rickettsieae</taxon>
        <taxon>Orientia</taxon>
    </lineage>
</organism>
<dbReference type="HAMAP" id="MF_00145">
    <property type="entry name" value="Phosphoglyc_kinase"/>
    <property type="match status" value="1"/>
</dbReference>
<evidence type="ECO:0000256" key="9">
    <source>
        <dbReference type="ARBA" id="ARBA00022741"/>
    </source>
</evidence>
<dbReference type="FunFam" id="3.40.50.1260:FF:000006">
    <property type="entry name" value="Phosphoglycerate kinase"/>
    <property type="match status" value="1"/>
</dbReference>
<feature type="binding site" evidence="13">
    <location>
        <position position="37"/>
    </location>
    <ligand>
        <name>substrate</name>
    </ligand>
</feature>
<dbReference type="FunFam" id="3.40.50.1260:FF:000031">
    <property type="entry name" value="Phosphoglycerate kinase 1"/>
    <property type="match status" value="1"/>
</dbReference>
<proteinExistence type="inferred from homology"/>
<protein>
    <recommendedName>
        <fullName evidence="6 13">Phosphoglycerate kinase</fullName>
        <ecNumber evidence="5 13">2.7.2.3</ecNumber>
    </recommendedName>
</protein>
<keyword evidence="8 13" id="KW-0808">Transferase</keyword>
<dbReference type="AlphaFoldDB" id="A0A0F3MA53"/>
<feature type="binding site" evidence="13 14">
    <location>
        <begin position="355"/>
        <end position="358"/>
    </location>
    <ligand>
        <name>ATP</name>
        <dbReference type="ChEBI" id="CHEBI:30616"/>
    </ligand>
</feature>
<dbReference type="Pfam" id="PF00162">
    <property type="entry name" value="PGK"/>
    <property type="match status" value="1"/>
</dbReference>
<dbReference type="EC" id="2.7.2.3" evidence="5 13"/>
<feature type="binding site" evidence="13">
    <location>
        <position position="119"/>
    </location>
    <ligand>
        <name>substrate</name>
    </ligand>
</feature>
<dbReference type="Gene3D" id="3.40.50.1260">
    <property type="entry name" value="Phosphoglycerate kinase, N-terminal domain"/>
    <property type="match status" value="2"/>
</dbReference>
<dbReference type="PANTHER" id="PTHR11406:SF23">
    <property type="entry name" value="PHOSPHOGLYCERATE KINASE 1, CHLOROPLASTIC-RELATED"/>
    <property type="match status" value="1"/>
</dbReference>
<feature type="binding site" evidence="13">
    <location>
        <position position="152"/>
    </location>
    <ligand>
        <name>substrate</name>
    </ligand>
</feature>
<dbReference type="InterPro" id="IPR015824">
    <property type="entry name" value="Phosphoglycerate_kinase_N"/>
</dbReference>
<dbReference type="PIRSF" id="PIRSF000724">
    <property type="entry name" value="Pgk"/>
    <property type="match status" value="1"/>
</dbReference>
<reference evidence="19" key="3">
    <citation type="submission" date="2018-03" db="EMBL/GenBank/DDBJ databases">
        <authorList>
            <person name="Batty M. E."/>
            <person name="Batty M E."/>
        </authorList>
    </citation>
    <scope>NUCLEOTIDE SEQUENCE [LARGE SCALE GENOMIC DNA]</scope>
    <source>
        <strain evidence="19">Gilliam</strain>
    </source>
</reference>
<evidence type="ECO:0000313" key="18">
    <source>
        <dbReference type="Proteomes" id="UP000033769"/>
    </source>
</evidence>
<dbReference type="RefSeq" id="WP_047220673.1">
    <property type="nucleotide sequence ID" value="NZ_LS398551.1"/>
</dbReference>
<dbReference type="InterPro" id="IPR036043">
    <property type="entry name" value="Phosphoglycerate_kinase_sf"/>
</dbReference>
<dbReference type="InterPro" id="IPR001576">
    <property type="entry name" value="Phosphoglycerate_kinase"/>
</dbReference>
<comment type="catalytic activity">
    <reaction evidence="1 13 15">
        <text>(2R)-3-phosphoglycerate + ATP = (2R)-3-phospho-glyceroyl phosphate + ADP</text>
        <dbReference type="Rhea" id="RHEA:14801"/>
        <dbReference type="ChEBI" id="CHEBI:30616"/>
        <dbReference type="ChEBI" id="CHEBI:57604"/>
        <dbReference type="ChEBI" id="CHEBI:58272"/>
        <dbReference type="ChEBI" id="CHEBI:456216"/>
        <dbReference type="EC" id="2.7.2.3"/>
    </reaction>
</comment>
<keyword evidence="12 13" id="KW-0324">Glycolysis</keyword>
<evidence type="ECO:0000256" key="12">
    <source>
        <dbReference type="ARBA" id="ARBA00023152"/>
    </source>
</evidence>
<comment type="caution">
    <text evidence="13">Lacks conserved residue(s) required for the propagation of feature annotation.</text>
</comment>
<keyword evidence="10 13" id="KW-0418">Kinase</keyword>
<dbReference type="Proteomes" id="UP000033769">
    <property type="component" value="Unassembled WGS sequence"/>
</dbReference>
<evidence type="ECO:0000256" key="8">
    <source>
        <dbReference type="ARBA" id="ARBA00022679"/>
    </source>
</evidence>
<name>A0A0F3MA53_ORITS</name>
<reference evidence="17" key="2">
    <citation type="submission" date="2018-03" db="EMBL/GenBank/DDBJ databases">
        <authorList>
            <person name="Keele B.F."/>
        </authorList>
    </citation>
    <scope>NUCLEOTIDE SEQUENCE [LARGE SCALE GENOMIC DNA]</scope>
    <source>
        <strain evidence="17">Gilliam</strain>
    </source>
</reference>
<evidence type="ECO:0000256" key="3">
    <source>
        <dbReference type="ARBA" id="ARBA00008982"/>
    </source>
</evidence>
<feature type="binding site" evidence="13 14">
    <location>
        <position position="202"/>
    </location>
    <ligand>
        <name>ATP</name>
        <dbReference type="ChEBI" id="CHEBI:30616"/>
    </ligand>
</feature>
<keyword evidence="19" id="KW-1185">Reference proteome</keyword>
<feature type="binding site" evidence="13 14">
    <location>
        <position position="325"/>
    </location>
    <ligand>
        <name>ATP</name>
        <dbReference type="ChEBI" id="CHEBI:30616"/>
    </ligand>
</feature>
<dbReference type="PRINTS" id="PR00477">
    <property type="entry name" value="PHGLYCKINASE"/>
</dbReference>
<evidence type="ECO:0000313" key="16">
    <source>
        <dbReference type="EMBL" id="KJV52521.1"/>
    </source>
</evidence>
<comment type="subcellular location">
    <subcellularLocation>
        <location evidence="13">Cytoplasm</location>
    </subcellularLocation>
</comment>
<evidence type="ECO:0000256" key="5">
    <source>
        <dbReference type="ARBA" id="ARBA00013061"/>
    </source>
</evidence>
<dbReference type="SUPFAM" id="SSF53748">
    <property type="entry name" value="Phosphoglycerate kinase"/>
    <property type="match status" value="1"/>
</dbReference>
<keyword evidence="11 13" id="KW-0067">ATP-binding</keyword>
<evidence type="ECO:0000313" key="19">
    <source>
        <dbReference type="Proteomes" id="UP000244959"/>
    </source>
</evidence>
<dbReference type="Proteomes" id="UP000244959">
    <property type="component" value="Chromosome I"/>
</dbReference>